<reference evidence="1 2" key="1">
    <citation type="submission" date="2023-01" db="EMBL/GenBank/DDBJ databases">
        <authorList>
            <person name="Whitehead M."/>
        </authorList>
    </citation>
    <scope>NUCLEOTIDE SEQUENCE [LARGE SCALE GENOMIC DNA]</scope>
</reference>
<gene>
    <name evidence="1" type="ORF">MEUPH1_LOCUS10655</name>
</gene>
<organism evidence="1 2">
    <name type="scientific">Macrosiphum euphorbiae</name>
    <name type="common">potato aphid</name>
    <dbReference type="NCBI Taxonomy" id="13131"/>
    <lineage>
        <taxon>Eukaryota</taxon>
        <taxon>Metazoa</taxon>
        <taxon>Ecdysozoa</taxon>
        <taxon>Arthropoda</taxon>
        <taxon>Hexapoda</taxon>
        <taxon>Insecta</taxon>
        <taxon>Pterygota</taxon>
        <taxon>Neoptera</taxon>
        <taxon>Paraneoptera</taxon>
        <taxon>Hemiptera</taxon>
        <taxon>Sternorrhyncha</taxon>
        <taxon>Aphidomorpha</taxon>
        <taxon>Aphidoidea</taxon>
        <taxon>Aphididae</taxon>
        <taxon>Macrosiphini</taxon>
        <taxon>Macrosiphum</taxon>
    </lineage>
</organism>
<proteinExistence type="predicted"/>
<comment type="caution">
    <text evidence="1">The sequence shown here is derived from an EMBL/GenBank/DDBJ whole genome shotgun (WGS) entry which is preliminary data.</text>
</comment>
<dbReference type="EMBL" id="CARXXK010000002">
    <property type="protein sequence ID" value="CAI6354696.1"/>
    <property type="molecule type" value="Genomic_DNA"/>
</dbReference>
<dbReference type="Proteomes" id="UP001160148">
    <property type="component" value="Unassembled WGS sequence"/>
</dbReference>
<evidence type="ECO:0000313" key="2">
    <source>
        <dbReference type="Proteomes" id="UP001160148"/>
    </source>
</evidence>
<sequence>MEIDSFESLRQCTWICIKGTKYQSKMVLTLDIDENNLPKFGIIDEIYLCNNKVIIFQCLSVKTIIFYEHYFSSEIKHENSLVFFYHHMLYSHIPKNIGVMPNGCTYVTLRSSI</sequence>
<name>A0AAV0WG10_9HEMI</name>
<dbReference type="AlphaFoldDB" id="A0AAV0WG10"/>
<accession>A0AAV0WG10</accession>
<keyword evidence="2" id="KW-1185">Reference proteome</keyword>
<protein>
    <submittedName>
        <fullName evidence="1">Uncharacterized protein</fullName>
    </submittedName>
</protein>
<evidence type="ECO:0000313" key="1">
    <source>
        <dbReference type="EMBL" id="CAI6354696.1"/>
    </source>
</evidence>